<dbReference type="Proteomes" id="UP000235005">
    <property type="component" value="Unassembled WGS sequence"/>
</dbReference>
<dbReference type="InterPro" id="IPR001155">
    <property type="entry name" value="OxRdtase_FMN_N"/>
</dbReference>
<feature type="domain" description="NADH:flavin oxidoreductase/NADH oxidase N-terminal" evidence="1">
    <location>
        <begin position="7"/>
        <end position="353"/>
    </location>
</feature>
<dbReference type="OrthoDB" id="8523426at2"/>
<gene>
    <name evidence="2" type="ORF">C0039_15950</name>
</gene>
<keyword evidence="3" id="KW-1185">Reference proteome</keyword>
<dbReference type="FunFam" id="3.20.20.70:FF:000262">
    <property type="entry name" value="NADH:flavin oxidoreductase"/>
    <property type="match status" value="1"/>
</dbReference>
<dbReference type="AlphaFoldDB" id="A0A2N5WZM8"/>
<dbReference type="PANTHER" id="PTHR22893">
    <property type="entry name" value="NADH OXIDOREDUCTASE-RELATED"/>
    <property type="match status" value="1"/>
</dbReference>
<evidence type="ECO:0000313" key="3">
    <source>
        <dbReference type="Proteomes" id="UP000235005"/>
    </source>
</evidence>
<evidence type="ECO:0000259" key="1">
    <source>
        <dbReference type="Pfam" id="PF00724"/>
    </source>
</evidence>
<sequence length="369" mass="40369">MSDSSILFKSFSLGSLELENRIVMAPMTRNQSPGNIPGEASVEYYRRRAAGGVGLIITEGTCVDHIAASGYPDVPYFYGEQRLAAWRKVVDAVHGEGGKIAPQLWHCGGMRKAGVMPEGDVNGCAPSGMNVPGKVNRDVMSHQDIADVIAAFARGAADARRIGCDAVEIHGAHGYLIDQFFWAGTNVREDEYGGSMQQRSRFAIEIIEAVRAEVGPDFPVILRWSQWKQQDFSARLVENPAELEAFLLPLSEAGVDIFHCSTRRFWEPEFAGSSLNLAGWTRKITGKPAITVGSVGLNHDFIPAPGETTFHEGQPASLDELIARMEAGEFDLVAVGRALIANPEWANKVRENNSDSLRAFEKEMLFSLE</sequence>
<dbReference type="PANTHER" id="PTHR22893:SF55">
    <property type="entry name" value="OXIDOREDUCTASE-RELATED"/>
    <property type="match status" value="1"/>
</dbReference>
<dbReference type="InterPro" id="IPR013785">
    <property type="entry name" value="Aldolase_TIM"/>
</dbReference>
<protein>
    <submittedName>
        <fullName evidence="2">12-oxophytodienoate reductase</fullName>
    </submittedName>
</protein>
<evidence type="ECO:0000313" key="2">
    <source>
        <dbReference type="EMBL" id="PLW67692.1"/>
    </source>
</evidence>
<accession>A0A2N5WZM8</accession>
<proteinExistence type="predicted"/>
<dbReference type="RefSeq" id="WP_101518649.1">
    <property type="nucleotide sequence ID" value="NZ_PKUS01000025.1"/>
</dbReference>
<name>A0A2N5WZM8_9GAMM</name>
<comment type="caution">
    <text evidence="2">The sequence shown here is derived from an EMBL/GenBank/DDBJ whole genome shotgun (WGS) entry which is preliminary data.</text>
</comment>
<dbReference type="GO" id="GO:0010181">
    <property type="term" value="F:FMN binding"/>
    <property type="evidence" value="ECO:0007669"/>
    <property type="project" value="InterPro"/>
</dbReference>
<dbReference type="EMBL" id="PKUS01000025">
    <property type="protein sequence ID" value="PLW67692.1"/>
    <property type="molecule type" value="Genomic_DNA"/>
</dbReference>
<dbReference type="Pfam" id="PF00724">
    <property type="entry name" value="Oxidored_FMN"/>
    <property type="match status" value="1"/>
</dbReference>
<dbReference type="GO" id="GO:0016491">
    <property type="term" value="F:oxidoreductase activity"/>
    <property type="evidence" value="ECO:0007669"/>
    <property type="project" value="InterPro"/>
</dbReference>
<dbReference type="CDD" id="cd04747">
    <property type="entry name" value="OYE_like_5_FMN"/>
    <property type="match status" value="1"/>
</dbReference>
<dbReference type="SUPFAM" id="SSF51395">
    <property type="entry name" value="FMN-linked oxidoreductases"/>
    <property type="match status" value="1"/>
</dbReference>
<dbReference type="InterPro" id="IPR045247">
    <property type="entry name" value="Oye-like"/>
</dbReference>
<reference evidence="2 3" key="1">
    <citation type="submission" date="2018-01" db="EMBL/GenBank/DDBJ databases">
        <title>The draft genome sequence of Halioglobus lutimaris HF004.</title>
        <authorList>
            <person name="Du Z.-J."/>
            <person name="Shi M.-J."/>
        </authorList>
    </citation>
    <scope>NUCLEOTIDE SEQUENCE [LARGE SCALE GENOMIC DNA]</scope>
    <source>
        <strain evidence="2 3">HF004</strain>
    </source>
</reference>
<dbReference type="GO" id="GO:0005829">
    <property type="term" value="C:cytosol"/>
    <property type="evidence" value="ECO:0007669"/>
    <property type="project" value="TreeGrafter"/>
</dbReference>
<organism evidence="2 3">
    <name type="scientific">Pseudohalioglobus lutimaris</name>
    <dbReference type="NCBI Taxonomy" id="1737061"/>
    <lineage>
        <taxon>Bacteria</taxon>
        <taxon>Pseudomonadati</taxon>
        <taxon>Pseudomonadota</taxon>
        <taxon>Gammaproteobacteria</taxon>
        <taxon>Cellvibrionales</taxon>
        <taxon>Halieaceae</taxon>
        <taxon>Pseudohalioglobus</taxon>
    </lineage>
</organism>
<dbReference type="Gene3D" id="3.20.20.70">
    <property type="entry name" value="Aldolase class I"/>
    <property type="match status" value="1"/>
</dbReference>